<organism evidence="2 3">
    <name type="scientific">Pyrodictium occultum</name>
    <dbReference type="NCBI Taxonomy" id="2309"/>
    <lineage>
        <taxon>Archaea</taxon>
        <taxon>Thermoproteota</taxon>
        <taxon>Thermoprotei</taxon>
        <taxon>Desulfurococcales</taxon>
        <taxon>Pyrodictiaceae</taxon>
        <taxon>Pyrodictium</taxon>
    </lineage>
</organism>
<keyword evidence="3" id="KW-1185">Reference proteome</keyword>
<dbReference type="HAMAP" id="MF_01112">
    <property type="entry name" value="UPF0201"/>
    <property type="match status" value="1"/>
</dbReference>
<dbReference type="Pfam" id="PF01877">
    <property type="entry name" value="RNA_binding"/>
    <property type="match status" value="1"/>
</dbReference>
<dbReference type="PANTHER" id="PTHR39652">
    <property type="entry name" value="UPF0201 PROTEIN TK1335"/>
    <property type="match status" value="1"/>
</dbReference>
<gene>
    <name evidence="2" type="ORF">CF15_07100</name>
</gene>
<comment type="caution">
    <text evidence="2">The sequence shown here is derived from an EMBL/GenBank/DDBJ whole genome shotgun (WGS) entry which is preliminary data.</text>
</comment>
<dbReference type="SUPFAM" id="SSF55282">
    <property type="entry name" value="RL5-like"/>
    <property type="match status" value="1"/>
</dbReference>
<dbReference type="STRING" id="2309.CF15_07100"/>
<dbReference type="AlphaFoldDB" id="A0A0V8RWS2"/>
<evidence type="ECO:0000313" key="3">
    <source>
        <dbReference type="Proteomes" id="UP000053352"/>
    </source>
</evidence>
<protein>
    <recommendedName>
        <fullName evidence="1">UPF0201 protein CF15_07100</fullName>
    </recommendedName>
</protein>
<accession>A0A0V8RWS2</accession>
<evidence type="ECO:0000313" key="2">
    <source>
        <dbReference type="EMBL" id="KSW12481.1"/>
    </source>
</evidence>
<evidence type="ECO:0000256" key="1">
    <source>
        <dbReference type="HAMAP-Rule" id="MF_01112"/>
    </source>
</evidence>
<dbReference type="InterPro" id="IPR002739">
    <property type="entry name" value="PAB1135-like"/>
</dbReference>
<dbReference type="Proteomes" id="UP000053352">
    <property type="component" value="Unassembled WGS sequence"/>
</dbReference>
<dbReference type="OrthoDB" id="7819at2157"/>
<dbReference type="RefSeq" id="WP_058371165.1">
    <property type="nucleotide sequence ID" value="NZ_LNTB01000001.1"/>
</dbReference>
<reference evidence="2 3" key="1">
    <citation type="submission" date="2015-11" db="EMBL/GenBank/DDBJ databases">
        <title>Genome sequence of Pyrodictium occultum PL-19, a marine hyperthermophilic archaeon isolated from Volcano, Italy.</title>
        <authorList>
            <person name="Utturkar S."/>
            <person name="Huber H."/>
            <person name="Leptihn S."/>
            <person name="Brown S."/>
            <person name="Stetter K.O."/>
            <person name="Podar M."/>
        </authorList>
    </citation>
    <scope>NUCLEOTIDE SEQUENCE [LARGE SCALE GENOMIC DNA]</scope>
    <source>
        <strain evidence="2 3">PL-19</strain>
    </source>
</reference>
<sequence>MQTRVRVEAEARPTEDVEKVKRAILNVFTPDRMWVEDLGRGYRLVVAEAYSLRSLLRLHELLRRERILDAARSYMLHGIDQGVLVFKINKQAAYVGRLSLVDMDAEAAMGPITFIVEYRDPRAVVDWLAPPTRMGRPLYENPMPGD</sequence>
<dbReference type="EMBL" id="LNTB01000001">
    <property type="protein sequence ID" value="KSW12481.1"/>
    <property type="molecule type" value="Genomic_DNA"/>
</dbReference>
<proteinExistence type="inferred from homology"/>
<comment type="similarity">
    <text evidence="1">Belongs to the UPF0201 family.</text>
</comment>
<dbReference type="InterPro" id="IPR022803">
    <property type="entry name" value="Ribosomal_uL5_dom_sf"/>
</dbReference>
<name>A0A0V8RWS2_PYROC</name>
<dbReference type="PANTHER" id="PTHR39652:SF1">
    <property type="entry name" value="UPF0201 PROTEIN TK1335"/>
    <property type="match status" value="1"/>
</dbReference>
<dbReference type="NCBIfam" id="NF001687">
    <property type="entry name" value="PRK00447.1"/>
    <property type="match status" value="1"/>
</dbReference>
<dbReference type="Gene3D" id="3.30.1440.10">
    <property type="match status" value="1"/>
</dbReference>